<evidence type="ECO:0000313" key="2">
    <source>
        <dbReference type="Proteomes" id="UP001377168"/>
    </source>
</evidence>
<sequence>MSKRKAVPVTSRAPRHGRPGSPRRMMYATTPTMPMATAGVAQLSGSTSRRSA</sequence>
<reference evidence="1" key="1">
    <citation type="submission" date="2024-03" db="EMBL/GenBank/DDBJ databases">
        <title>Novel Streptomyces species of biotechnological and ecological value are a feature of Machair soil.</title>
        <authorList>
            <person name="Prole J.R."/>
            <person name="Goodfellow M."/>
            <person name="Allenby N."/>
            <person name="Ward A.C."/>
        </authorList>
    </citation>
    <scope>NUCLEOTIDE SEQUENCE</scope>
    <source>
        <strain evidence="1">MS2.AVA.5</strain>
    </source>
</reference>
<evidence type="ECO:0000313" key="1">
    <source>
        <dbReference type="EMBL" id="MEJ8640087.1"/>
    </source>
</evidence>
<protein>
    <submittedName>
        <fullName evidence="1">Uncharacterized protein</fullName>
    </submittedName>
</protein>
<gene>
    <name evidence="1" type="ORF">WKI67_43140</name>
</gene>
<name>A0ACC6Q8N3_9ACTN</name>
<proteinExistence type="predicted"/>
<dbReference type="EMBL" id="JBBKAJ010000039">
    <property type="protein sequence ID" value="MEJ8640087.1"/>
    <property type="molecule type" value="Genomic_DNA"/>
</dbReference>
<keyword evidence="2" id="KW-1185">Reference proteome</keyword>
<organism evidence="1 2">
    <name type="scientific">Streptomyces achmelvichensis</name>
    <dbReference type="NCBI Taxonomy" id="3134111"/>
    <lineage>
        <taxon>Bacteria</taxon>
        <taxon>Bacillati</taxon>
        <taxon>Actinomycetota</taxon>
        <taxon>Actinomycetes</taxon>
        <taxon>Kitasatosporales</taxon>
        <taxon>Streptomycetaceae</taxon>
        <taxon>Streptomyces</taxon>
    </lineage>
</organism>
<dbReference type="Proteomes" id="UP001377168">
    <property type="component" value="Unassembled WGS sequence"/>
</dbReference>
<accession>A0ACC6Q8N3</accession>
<comment type="caution">
    <text evidence="1">The sequence shown here is derived from an EMBL/GenBank/DDBJ whole genome shotgun (WGS) entry which is preliminary data.</text>
</comment>